<evidence type="ECO:0000259" key="1">
    <source>
        <dbReference type="Pfam" id="PF01431"/>
    </source>
</evidence>
<keyword evidence="3" id="KW-1185">Reference proteome</keyword>
<dbReference type="InterPro" id="IPR024079">
    <property type="entry name" value="MetalloPept_cat_dom_sf"/>
</dbReference>
<proteinExistence type="predicted"/>
<dbReference type="OrthoDB" id="6475116at2759"/>
<dbReference type="GO" id="GO:0004222">
    <property type="term" value="F:metalloendopeptidase activity"/>
    <property type="evidence" value="ECO:0007669"/>
    <property type="project" value="InterPro"/>
</dbReference>
<dbReference type="Proteomes" id="UP000821853">
    <property type="component" value="Chromosome 1"/>
</dbReference>
<comment type="caution">
    <text evidence="2">The sequence shown here is derived from an EMBL/GenBank/DDBJ whole genome shotgun (WGS) entry which is preliminary data.</text>
</comment>
<dbReference type="EMBL" id="JABSTR010000001">
    <property type="protein sequence ID" value="KAH9359987.1"/>
    <property type="molecule type" value="Genomic_DNA"/>
</dbReference>
<name>A0A9J6FB57_HAELO</name>
<evidence type="ECO:0000313" key="2">
    <source>
        <dbReference type="EMBL" id="KAH9359987.1"/>
    </source>
</evidence>
<reference evidence="2 3" key="1">
    <citation type="journal article" date="2020" name="Cell">
        <title>Large-Scale Comparative Analyses of Tick Genomes Elucidate Their Genetic Diversity and Vector Capacities.</title>
        <authorList>
            <consortium name="Tick Genome and Microbiome Consortium (TIGMIC)"/>
            <person name="Jia N."/>
            <person name="Wang J."/>
            <person name="Shi W."/>
            <person name="Du L."/>
            <person name="Sun Y."/>
            <person name="Zhan W."/>
            <person name="Jiang J.F."/>
            <person name="Wang Q."/>
            <person name="Zhang B."/>
            <person name="Ji P."/>
            <person name="Bell-Sakyi L."/>
            <person name="Cui X.M."/>
            <person name="Yuan T.T."/>
            <person name="Jiang B.G."/>
            <person name="Yang W.F."/>
            <person name="Lam T.T."/>
            <person name="Chang Q.C."/>
            <person name="Ding S.J."/>
            <person name="Wang X.J."/>
            <person name="Zhu J.G."/>
            <person name="Ruan X.D."/>
            <person name="Zhao L."/>
            <person name="Wei J.T."/>
            <person name="Ye R.Z."/>
            <person name="Que T.C."/>
            <person name="Du C.H."/>
            <person name="Zhou Y.H."/>
            <person name="Cheng J.X."/>
            <person name="Dai P.F."/>
            <person name="Guo W.B."/>
            <person name="Han X.H."/>
            <person name="Huang E.J."/>
            <person name="Li L.F."/>
            <person name="Wei W."/>
            <person name="Gao Y.C."/>
            <person name="Liu J.Z."/>
            <person name="Shao H.Z."/>
            <person name="Wang X."/>
            <person name="Wang C.C."/>
            <person name="Yang T.C."/>
            <person name="Huo Q.B."/>
            <person name="Li W."/>
            <person name="Chen H.Y."/>
            <person name="Chen S.E."/>
            <person name="Zhou L.G."/>
            <person name="Ni X.B."/>
            <person name="Tian J.H."/>
            <person name="Sheng Y."/>
            <person name="Liu T."/>
            <person name="Pan Y.S."/>
            <person name="Xia L.Y."/>
            <person name="Li J."/>
            <person name="Zhao F."/>
            <person name="Cao W.C."/>
        </authorList>
    </citation>
    <scope>NUCLEOTIDE SEQUENCE [LARGE SCALE GENOMIC DNA]</scope>
    <source>
        <strain evidence="2">HaeL-2018</strain>
    </source>
</reference>
<dbReference type="AlphaFoldDB" id="A0A9J6FB57"/>
<dbReference type="GO" id="GO:0006508">
    <property type="term" value="P:proteolysis"/>
    <property type="evidence" value="ECO:0007669"/>
    <property type="project" value="InterPro"/>
</dbReference>
<dbReference type="SUPFAM" id="SSF55486">
    <property type="entry name" value="Metalloproteases ('zincins'), catalytic domain"/>
    <property type="match status" value="1"/>
</dbReference>
<dbReference type="PROSITE" id="PS51885">
    <property type="entry name" value="NEPRILYSIN"/>
    <property type="match status" value="1"/>
</dbReference>
<dbReference type="InterPro" id="IPR000718">
    <property type="entry name" value="Peptidase_M13"/>
</dbReference>
<accession>A0A9J6FB57</accession>
<sequence>MQVRRLWDVDFRLALLPELSADKLFFVYYALDNCESADLVYREHLGHKLPAEYRVNVPLRNVAEFGSIFRCDGVSNMGRRVSDRPCFVVLPDT</sequence>
<organism evidence="2 3">
    <name type="scientific">Haemaphysalis longicornis</name>
    <name type="common">Bush tick</name>
    <dbReference type="NCBI Taxonomy" id="44386"/>
    <lineage>
        <taxon>Eukaryota</taxon>
        <taxon>Metazoa</taxon>
        <taxon>Ecdysozoa</taxon>
        <taxon>Arthropoda</taxon>
        <taxon>Chelicerata</taxon>
        <taxon>Arachnida</taxon>
        <taxon>Acari</taxon>
        <taxon>Parasitiformes</taxon>
        <taxon>Ixodida</taxon>
        <taxon>Ixodoidea</taxon>
        <taxon>Ixodidae</taxon>
        <taxon>Haemaphysalinae</taxon>
        <taxon>Haemaphysalis</taxon>
    </lineage>
</organism>
<protein>
    <recommendedName>
        <fullName evidence="1">Peptidase M13 C-terminal domain-containing protein</fullName>
    </recommendedName>
</protein>
<dbReference type="Gene3D" id="3.40.390.10">
    <property type="entry name" value="Collagenase (Catalytic Domain)"/>
    <property type="match status" value="1"/>
</dbReference>
<gene>
    <name evidence="2" type="ORF">HPB48_020781</name>
</gene>
<dbReference type="Pfam" id="PF01431">
    <property type="entry name" value="Peptidase_M13"/>
    <property type="match status" value="1"/>
</dbReference>
<evidence type="ECO:0000313" key="3">
    <source>
        <dbReference type="Proteomes" id="UP000821853"/>
    </source>
</evidence>
<feature type="domain" description="Peptidase M13 C-terminal" evidence="1">
    <location>
        <begin position="17"/>
        <end position="79"/>
    </location>
</feature>
<dbReference type="InterPro" id="IPR018497">
    <property type="entry name" value="Peptidase_M13_C"/>
</dbReference>
<dbReference type="VEuPathDB" id="VectorBase:HLOH_057155"/>